<dbReference type="AlphaFoldDB" id="A0A1H1Q551"/>
<dbReference type="EMBL" id="LT629758">
    <property type="protein sequence ID" value="SDS18520.1"/>
    <property type="molecule type" value="Genomic_DNA"/>
</dbReference>
<keyword evidence="3" id="KW-0808">Transferase</keyword>
<dbReference type="InterPro" id="IPR050879">
    <property type="entry name" value="Acyltransferase_3"/>
</dbReference>
<feature type="transmembrane region" description="Helical" evidence="1">
    <location>
        <begin position="328"/>
        <end position="347"/>
    </location>
</feature>
<feature type="transmembrane region" description="Helical" evidence="1">
    <location>
        <begin position="283"/>
        <end position="308"/>
    </location>
</feature>
<feature type="transmembrane region" description="Helical" evidence="1">
    <location>
        <begin position="47"/>
        <end position="64"/>
    </location>
</feature>
<dbReference type="PANTHER" id="PTHR23028:SF131">
    <property type="entry name" value="BLR2367 PROTEIN"/>
    <property type="match status" value="1"/>
</dbReference>
<dbReference type="PANTHER" id="PTHR23028">
    <property type="entry name" value="ACETYLTRANSFERASE"/>
    <property type="match status" value="1"/>
</dbReference>
<accession>A0A1H1Q551</accession>
<protein>
    <submittedName>
        <fullName evidence="3">Peptidoglycan/LPS O-acetylase OafA/YrhL, contains acyltransferase and SGNH-hydrolase domains</fullName>
    </submittedName>
</protein>
<name>A0A1H1Q551_9ACTN</name>
<feature type="transmembrane region" description="Helical" evidence="1">
    <location>
        <begin position="84"/>
        <end position="103"/>
    </location>
</feature>
<dbReference type="RefSeq" id="WP_157751073.1">
    <property type="nucleotide sequence ID" value="NZ_BOMJ01000004.1"/>
</dbReference>
<dbReference type="Pfam" id="PF01757">
    <property type="entry name" value="Acyl_transf_3"/>
    <property type="match status" value="1"/>
</dbReference>
<keyword evidence="1" id="KW-1133">Transmembrane helix</keyword>
<dbReference type="STRING" id="113562.SAMN04489716_0208"/>
<reference evidence="3 4" key="1">
    <citation type="submission" date="2016-10" db="EMBL/GenBank/DDBJ databases">
        <authorList>
            <person name="de Groot N.N."/>
        </authorList>
    </citation>
    <scope>NUCLEOTIDE SEQUENCE [LARGE SCALE GENOMIC DNA]</scope>
    <source>
        <strain evidence="3 4">DSM 43941</strain>
    </source>
</reference>
<evidence type="ECO:0000256" key="1">
    <source>
        <dbReference type="SAM" id="Phobius"/>
    </source>
</evidence>
<evidence type="ECO:0000313" key="4">
    <source>
        <dbReference type="Proteomes" id="UP000198688"/>
    </source>
</evidence>
<keyword evidence="1" id="KW-0472">Membrane</keyword>
<dbReference type="Proteomes" id="UP000198688">
    <property type="component" value="Chromosome I"/>
</dbReference>
<evidence type="ECO:0000313" key="3">
    <source>
        <dbReference type="EMBL" id="SDS18520.1"/>
    </source>
</evidence>
<evidence type="ECO:0000259" key="2">
    <source>
        <dbReference type="Pfam" id="PF01757"/>
    </source>
</evidence>
<keyword evidence="1" id="KW-0812">Transmembrane</keyword>
<keyword evidence="3" id="KW-0378">Hydrolase</keyword>
<dbReference type="GO" id="GO:0016787">
    <property type="term" value="F:hydrolase activity"/>
    <property type="evidence" value="ECO:0007669"/>
    <property type="project" value="UniProtKB-KW"/>
</dbReference>
<keyword evidence="4" id="KW-1185">Reference proteome</keyword>
<feature type="transmembrane region" description="Helical" evidence="1">
    <location>
        <begin position="135"/>
        <end position="153"/>
    </location>
</feature>
<dbReference type="OrthoDB" id="9807745at2"/>
<feature type="transmembrane region" description="Helical" evidence="1">
    <location>
        <begin position="173"/>
        <end position="190"/>
    </location>
</feature>
<sequence length="411" mass="43722">MTATRLAWLDALRGWAAAVVALFHLSPVVLGSELHLRIFHVIDLGKYGVLLFFLVSGYVIPMSLERHGDLRRFWAGRLLRIYPAYLLAIAVSLALGAAGVLRLPGQLAEETTTSVLGHLTMLQDLLGTQGALRPFWTLTYEMIFYLVVAGIFVWGRHLRRPTAPGTPRRRPAVAWWATGLTAVAILDLPGDLLGATAAERRISAIVVTALMVTALGAYTIGSKVVVLTAGAASLALLALPLVNGHATEQVTSASSAQATQMLAVMFAGTVIHRAQHRRIGRPAALVVLLIVLGGTAVTIGPVVGAAVAGTCTLGLALRARRIPVALTWLGTVSYSLYLLHIPVLVLVRQVTGQPLLVAAAFVTGSLTAAWACHRWVERPAQALARRVPVRKVATEGTGACTGSFGKRYESV</sequence>
<dbReference type="InterPro" id="IPR002656">
    <property type="entry name" value="Acyl_transf_3_dom"/>
</dbReference>
<dbReference type="GO" id="GO:0016747">
    <property type="term" value="F:acyltransferase activity, transferring groups other than amino-acyl groups"/>
    <property type="evidence" value="ECO:0007669"/>
    <property type="project" value="InterPro"/>
</dbReference>
<dbReference type="GO" id="GO:0000271">
    <property type="term" value="P:polysaccharide biosynthetic process"/>
    <property type="evidence" value="ECO:0007669"/>
    <property type="project" value="TreeGrafter"/>
</dbReference>
<feature type="domain" description="Acyltransferase 3" evidence="2">
    <location>
        <begin position="7"/>
        <end position="185"/>
    </location>
</feature>
<dbReference type="GO" id="GO:0016020">
    <property type="term" value="C:membrane"/>
    <property type="evidence" value="ECO:0007669"/>
    <property type="project" value="TreeGrafter"/>
</dbReference>
<gene>
    <name evidence="3" type="ORF">SAMN04489716_0208</name>
</gene>
<proteinExistence type="predicted"/>
<organism evidence="3 4">
    <name type="scientific">Actinoplanes derwentensis</name>
    <dbReference type="NCBI Taxonomy" id="113562"/>
    <lineage>
        <taxon>Bacteria</taxon>
        <taxon>Bacillati</taxon>
        <taxon>Actinomycetota</taxon>
        <taxon>Actinomycetes</taxon>
        <taxon>Micromonosporales</taxon>
        <taxon>Micromonosporaceae</taxon>
        <taxon>Actinoplanes</taxon>
    </lineage>
</organism>
<keyword evidence="3" id="KW-0012">Acyltransferase</keyword>
<feature type="transmembrane region" description="Helical" evidence="1">
    <location>
        <begin position="354"/>
        <end position="376"/>
    </location>
</feature>
<feature type="transmembrane region" description="Helical" evidence="1">
    <location>
        <begin position="202"/>
        <end position="219"/>
    </location>
</feature>